<evidence type="ECO:0000259" key="3">
    <source>
        <dbReference type="Pfam" id="PF01895"/>
    </source>
</evidence>
<dbReference type="EMBL" id="JADLQN010000006">
    <property type="protein sequence ID" value="MBF6357610.1"/>
    <property type="molecule type" value="Genomic_DNA"/>
</dbReference>
<dbReference type="PANTHER" id="PTHR42930:SF3">
    <property type="entry name" value="PHOSPHATE-SPECIFIC TRANSPORT SYSTEM ACCESSORY PROTEIN PHOU"/>
    <property type="match status" value="1"/>
</dbReference>
<keyword evidence="1" id="KW-0592">Phosphate transport</keyword>
<dbReference type="Gene3D" id="1.20.58.220">
    <property type="entry name" value="Phosphate transport system protein phou homolog 2, domain 2"/>
    <property type="match status" value="1"/>
</dbReference>
<evidence type="ECO:0000313" key="4">
    <source>
        <dbReference type="EMBL" id="MBF6357610.1"/>
    </source>
</evidence>
<proteinExistence type="predicted"/>
<name>A0ABS0DGM0_9NOCA</name>
<dbReference type="InterPro" id="IPR026022">
    <property type="entry name" value="PhoU_dom"/>
</dbReference>
<evidence type="ECO:0000313" key="5">
    <source>
        <dbReference type="Proteomes" id="UP000707731"/>
    </source>
</evidence>
<accession>A0ABS0DGM0</accession>
<dbReference type="Proteomes" id="UP000707731">
    <property type="component" value="Unassembled WGS sequence"/>
</dbReference>
<comment type="caution">
    <text evidence="4">The sequence shown here is derived from an EMBL/GenBank/DDBJ whole genome shotgun (WGS) entry which is preliminary data.</text>
</comment>
<protein>
    <submittedName>
        <fullName evidence="4">Phosphate uptake regulator, PhoU</fullName>
    </submittedName>
</protein>
<feature type="domain" description="PhoU" evidence="3">
    <location>
        <begin position="23"/>
        <end position="110"/>
    </location>
</feature>
<feature type="region of interest" description="Disordered" evidence="2">
    <location>
        <begin position="148"/>
        <end position="184"/>
    </location>
</feature>
<keyword evidence="1" id="KW-0813">Transport</keyword>
<gene>
    <name evidence="4" type="ORF">IU449_24200</name>
</gene>
<feature type="compositionally biased region" description="Basic and acidic residues" evidence="2">
    <location>
        <begin position="150"/>
        <end position="177"/>
    </location>
</feature>
<sequence>MGENPCVRTQFTHELHDLTNSLTLMCRLAHDTVERGVDALADADLTAAYEVFALEEQLRAAHRTCESRTVALLALQAPVARDLRRVVTAMQIAGQLAKVGALSSRVADQVYRRHPEHAAPQPILEVLTELGRAAALRMARVGTAIAYDHPPSDRVREDSLPADPPRREHRRAEHRLPDSGVGIESDTTPAQLLERLHAALTDPGNPHPPADVIALTLLGSHLERCVEHADRIDGLVRFLDTGVPPTAQTTDSDSRPAEI</sequence>
<reference evidence="4 5" key="1">
    <citation type="submission" date="2020-10" db="EMBL/GenBank/DDBJ databases">
        <title>Identification of Nocardia species via Next-generation sequencing and recognition of intraspecies genetic diversity.</title>
        <authorList>
            <person name="Li P."/>
            <person name="Li P."/>
            <person name="Lu B."/>
        </authorList>
    </citation>
    <scope>NUCLEOTIDE SEQUENCE [LARGE SCALE GENOMIC DNA]</scope>
    <source>
        <strain evidence="4 5">BJ06-0143</strain>
    </source>
</reference>
<evidence type="ECO:0000256" key="2">
    <source>
        <dbReference type="SAM" id="MobiDB-lite"/>
    </source>
</evidence>
<dbReference type="Pfam" id="PF01895">
    <property type="entry name" value="PhoU"/>
    <property type="match status" value="1"/>
</dbReference>
<dbReference type="InterPro" id="IPR028366">
    <property type="entry name" value="PhoU"/>
</dbReference>
<keyword evidence="5" id="KW-1185">Reference proteome</keyword>
<organism evidence="4 5">
    <name type="scientific">Nocardia higoensis</name>
    <dbReference type="NCBI Taxonomy" id="228599"/>
    <lineage>
        <taxon>Bacteria</taxon>
        <taxon>Bacillati</taxon>
        <taxon>Actinomycetota</taxon>
        <taxon>Actinomycetes</taxon>
        <taxon>Mycobacteriales</taxon>
        <taxon>Nocardiaceae</taxon>
        <taxon>Nocardia</taxon>
    </lineage>
</organism>
<dbReference type="SUPFAM" id="SSF109755">
    <property type="entry name" value="PhoU-like"/>
    <property type="match status" value="1"/>
</dbReference>
<dbReference type="InterPro" id="IPR038078">
    <property type="entry name" value="PhoU-like_sf"/>
</dbReference>
<dbReference type="PANTHER" id="PTHR42930">
    <property type="entry name" value="PHOSPHATE-SPECIFIC TRANSPORT SYSTEM ACCESSORY PROTEIN PHOU"/>
    <property type="match status" value="1"/>
</dbReference>
<evidence type="ECO:0000256" key="1">
    <source>
        <dbReference type="ARBA" id="ARBA00022592"/>
    </source>
</evidence>